<dbReference type="Pfam" id="PF00067">
    <property type="entry name" value="p450"/>
    <property type="match status" value="1"/>
</dbReference>
<evidence type="ECO:0000256" key="12">
    <source>
        <dbReference type="ARBA" id="ARBA00023136"/>
    </source>
</evidence>
<dbReference type="EMBL" id="KZ308212">
    <property type="protein sequence ID" value="KAG8224781.1"/>
    <property type="molecule type" value="Genomic_DNA"/>
</dbReference>
<dbReference type="InterPro" id="IPR001128">
    <property type="entry name" value="Cyt_P450"/>
</dbReference>
<evidence type="ECO:0000256" key="14">
    <source>
        <dbReference type="RuleBase" id="RU000461"/>
    </source>
</evidence>
<reference evidence="15" key="1">
    <citation type="submission" date="2013-04" db="EMBL/GenBank/DDBJ databases">
        <authorList>
            <person name="Qu J."/>
            <person name="Murali S.C."/>
            <person name="Bandaranaike D."/>
            <person name="Bellair M."/>
            <person name="Blankenburg K."/>
            <person name="Chao H."/>
            <person name="Dinh H."/>
            <person name="Doddapaneni H."/>
            <person name="Downs B."/>
            <person name="Dugan-Rocha S."/>
            <person name="Elkadiri S."/>
            <person name="Gnanaolivu R.D."/>
            <person name="Hernandez B."/>
            <person name="Javaid M."/>
            <person name="Jayaseelan J.C."/>
            <person name="Lee S."/>
            <person name="Li M."/>
            <person name="Ming W."/>
            <person name="Munidasa M."/>
            <person name="Muniz J."/>
            <person name="Nguyen L."/>
            <person name="Ongeri F."/>
            <person name="Osuji N."/>
            <person name="Pu L.-L."/>
            <person name="Puazo M."/>
            <person name="Qu C."/>
            <person name="Quiroz J."/>
            <person name="Raj R."/>
            <person name="Weissenberger G."/>
            <person name="Xin Y."/>
            <person name="Zou X."/>
            <person name="Han Y."/>
            <person name="Richards S."/>
            <person name="Worley K."/>
            <person name="Muzny D."/>
            <person name="Gibbs R."/>
        </authorList>
    </citation>
    <scope>NUCLEOTIDE SEQUENCE</scope>
    <source>
        <strain evidence="15">Sampled in the wild</strain>
    </source>
</reference>
<evidence type="ECO:0000256" key="9">
    <source>
        <dbReference type="ARBA" id="ARBA00023002"/>
    </source>
</evidence>
<sequence>MIRDPELMKDILVKDFPSFHDNDIFVTPQEDPMMGRSIFFMHGELWKRTRSSLSPAFSPGRIKAMMPLIEELCQDLVDYLDEQGGDQQELKELFVSFTTNVVASCAFGIKTDSLRRPDDEFRTMANKMVAPTPIRGLAQLLVLNLPSLARLLRVKMVPDDVADFFRQVVKDVSTARDKSGQTRNDFLNLMLLLKNAGKLGVRPEEGVKKPAEEALAEEFDGEKISYAKIVADSESLDDITAQAVGFFLDGSETSSSVISFTSFELAHNPEVQNKLRREIADVLEKHGGKMTYEALQEMHYLEMVIQESLRKYPPIPFMTRMCTKRYRLPPPKEGVSKDDEGFWVEPGTPISVPLYAIHRDPKNFPDPEVFDPERFSKEKKREGIGQCHLPFGDGPRICIGNRFGLTQTKAAIASVVSSYIFKPCVEKSPIPVELDPKSLLLLSKSHLWVKLEKIKG</sequence>
<evidence type="ECO:0000313" key="15">
    <source>
        <dbReference type="EMBL" id="KAG8224781.1"/>
    </source>
</evidence>
<evidence type="ECO:0008006" key="17">
    <source>
        <dbReference type="Google" id="ProtNLM"/>
    </source>
</evidence>
<dbReference type="Gene3D" id="1.10.630.10">
    <property type="entry name" value="Cytochrome P450"/>
    <property type="match status" value="1"/>
</dbReference>
<comment type="cofactor">
    <cofactor evidence="1 13">
        <name>heme</name>
        <dbReference type="ChEBI" id="CHEBI:30413"/>
    </cofactor>
</comment>
<evidence type="ECO:0000256" key="10">
    <source>
        <dbReference type="ARBA" id="ARBA00023004"/>
    </source>
</evidence>
<keyword evidence="16" id="KW-1185">Reference proteome</keyword>
<dbReference type="CDD" id="cd11056">
    <property type="entry name" value="CYP6-like"/>
    <property type="match status" value="1"/>
</dbReference>
<comment type="similarity">
    <text evidence="4 14">Belongs to the cytochrome P450 family.</text>
</comment>
<evidence type="ECO:0000256" key="4">
    <source>
        <dbReference type="ARBA" id="ARBA00010617"/>
    </source>
</evidence>
<dbReference type="GO" id="GO:0020037">
    <property type="term" value="F:heme binding"/>
    <property type="evidence" value="ECO:0007669"/>
    <property type="project" value="InterPro"/>
</dbReference>
<keyword evidence="6 13" id="KW-0479">Metal-binding</keyword>
<evidence type="ECO:0000256" key="3">
    <source>
        <dbReference type="ARBA" id="ARBA00004406"/>
    </source>
</evidence>
<dbReference type="InterPro" id="IPR002401">
    <property type="entry name" value="Cyt_P450_E_grp-I"/>
</dbReference>
<keyword evidence="9 14" id="KW-0560">Oxidoreductase</keyword>
<keyword evidence="11 14" id="KW-0503">Monooxygenase</keyword>
<keyword evidence="7" id="KW-0256">Endoplasmic reticulum</keyword>
<proteinExistence type="inferred from homology"/>
<keyword evidence="12" id="KW-0472">Membrane</keyword>
<keyword evidence="10 13" id="KW-0408">Iron</keyword>
<name>A0A8K0NWQ7_LADFU</name>
<gene>
    <name evidence="15" type="ORF">J437_LFUL002225</name>
</gene>
<comment type="subcellular location">
    <subcellularLocation>
        <location evidence="3">Endoplasmic reticulum membrane</location>
        <topology evidence="3">Peripheral membrane protein</topology>
    </subcellularLocation>
    <subcellularLocation>
        <location evidence="2">Microsome membrane</location>
        <topology evidence="2">Peripheral membrane protein</topology>
    </subcellularLocation>
</comment>
<dbReference type="GO" id="GO:0004497">
    <property type="term" value="F:monooxygenase activity"/>
    <property type="evidence" value="ECO:0007669"/>
    <property type="project" value="UniProtKB-KW"/>
</dbReference>
<dbReference type="FunFam" id="1.10.630.10:FF:000042">
    <property type="entry name" value="Cytochrome P450"/>
    <property type="match status" value="1"/>
</dbReference>
<dbReference type="SUPFAM" id="SSF48264">
    <property type="entry name" value="Cytochrome P450"/>
    <property type="match status" value="1"/>
</dbReference>
<dbReference type="PRINTS" id="PR00463">
    <property type="entry name" value="EP450I"/>
</dbReference>
<evidence type="ECO:0000256" key="13">
    <source>
        <dbReference type="PIRSR" id="PIRSR602401-1"/>
    </source>
</evidence>
<evidence type="ECO:0000256" key="8">
    <source>
        <dbReference type="ARBA" id="ARBA00022848"/>
    </source>
</evidence>
<dbReference type="PRINTS" id="PR00385">
    <property type="entry name" value="P450"/>
</dbReference>
<evidence type="ECO:0000256" key="6">
    <source>
        <dbReference type="ARBA" id="ARBA00022723"/>
    </source>
</evidence>
<dbReference type="InterPro" id="IPR050476">
    <property type="entry name" value="Insect_CytP450_Detox"/>
</dbReference>
<keyword evidence="8" id="KW-0492">Microsome</keyword>
<dbReference type="AlphaFoldDB" id="A0A8K0NWQ7"/>
<feature type="binding site" description="axial binding residue" evidence="13">
    <location>
        <position position="398"/>
    </location>
    <ligand>
        <name>heme</name>
        <dbReference type="ChEBI" id="CHEBI:30413"/>
    </ligand>
    <ligandPart>
        <name>Fe</name>
        <dbReference type="ChEBI" id="CHEBI:18248"/>
    </ligandPart>
</feature>
<dbReference type="OrthoDB" id="2789670at2759"/>
<protein>
    <recommendedName>
        <fullName evidence="17">Cytochrome P450</fullName>
    </recommendedName>
</protein>
<evidence type="ECO:0000256" key="7">
    <source>
        <dbReference type="ARBA" id="ARBA00022824"/>
    </source>
</evidence>
<comment type="caution">
    <text evidence="15">The sequence shown here is derived from an EMBL/GenBank/DDBJ whole genome shotgun (WGS) entry which is preliminary data.</text>
</comment>
<dbReference type="PANTHER" id="PTHR24292">
    <property type="entry name" value="CYTOCHROME P450"/>
    <property type="match status" value="1"/>
</dbReference>
<dbReference type="Proteomes" id="UP000792457">
    <property type="component" value="Unassembled WGS sequence"/>
</dbReference>
<evidence type="ECO:0000256" key="11">
    <source>
        <dbReference type="ARBA" id="ARBA00023033"/>
    </source>
</evidence>
<dbReference type="GO" id="GO:0016705">
    <property type="term" value="F:oxidoreductase activity, acting on paired donors, with incorporation or reduction of molecular oxygen"/>
    <property type="evidence" value="ECO:0007669"/>
    <property type="project" value="InterPro"/>
</dbReference>
<keyword evidence="5 13" id="KW-0349">Heme</keyword>
<dbReference type="PANTHER" id="PTHR24292:SF54">
    <property type="entry name" value="CYP9F3-RELATED"/>
    <property type="match status" value="1"/>
</dbReference>
<dbReference type="GO" id="GO:0005789">
    <property type="term" value="C:endoplasmic reticulum membrane"/>
    <property type="evidence" value="ECO:0007669"/>
    <property type="project" value="UniProtKB-SubCell"/>
</dbReference>
<evidence type="ECO:0000256" key="1">
    <source>
        <dbReference type="ARBA" id="ARBA00001971"/>
    </source>
</evidence>
<accession>A0A8K0NWQ7</accession>
<organism evidence="15 16">
    <name type="scientific">Ladona fulva</name>
    <name type="common">Scarce chaser dragonfly</name>
    <name type="synonym">Libellula fulva</name>
    <dbReference type="NCBI Taxonomy" id="123851"/>
    <lineage>
        <taxon>Eukaryota</taxon>
        <taxon>Metazoa</taxon>
        <taxon>Ecdysozoa</taxon>
        <taxon>Arthropoda</taxon>
        <taxon>Hexapoda</taxon>
        <taxon>Insecta</taxon>
        <taxon>Pterygota</taxon>
        <taxon>Palaeoptera</taxon>
        <taxon>Odonata</taxon>
        <taxon>Epiprocta</taxon>
        <taxon>Anisoptera</taxon>
        <taxon>Libelluloidea</taxon>
        <taxon>Libellulidae</taxon>
        <taxon>Ladona</taxon>
    </lineage>
</organism>
<reference evidence="15" key="2">
    <citation type="submission" date="2017-10" db="EMBL/GenBank/DDBJ databases">
        <title>Ladona fulva Genome sequencing and assembly.</title>
        <authorList>
            <person name="Murali S."/>
            <person name="Richards S."/>
            <person name="Bandaranaike D."/>
            <person name="Bellair M."/>
            <person name="Blankenburg K."/>
            <person name="Chao H."/>
            <person name="Dinh H."/>
            <person name="Doddapaneni H."/>
            <person name="Dugan-Rocha S."/>
            <person name="Elkadiri S."/>
            <person name="Gnanaolivu R."/>
            <person name="Hernandez B."/>
            <person name="Skinner E."/>
            <person name="Javaid M."/>
            <person name="Lee S."/>
            <person name="Li M."/>
            <person name="Ming W."/>
            <person name="Munidasa M."/>
            <person name="Muniz J."/>
            <person name="Nguyen L."/>
            <person name="Hughes D."/>
            <person name="Osuji N."/>
            <person name="Pu L.-L."/>
            <person name="Puazo M."/>
            <person name="Qu C."/>
            <person name="Quiroz J."/>
            <person name="Raj R."/>
            <person name="Weissenberger G."/>
            <person name="Xin Y."/>
            <person name="Zou X."/>
            <person name="Han Y."/>
            <person name="Worley K."/>
            <person name="Muzny D."/>
            <person name="Gibbs R."/>
        </authorList>
    </citation>
    <scope>NUCLEOTIDE SEQUENCE</scope>
    <source>
        <strain evidence="15">Sampled in the wild</strain>
    </source>
</reference>
<evidence type="ECO:0000256" key="5">
    <source>
        <dbReference type="ARBA" id="ARBA00022617"/>
    </source>
</evidence>
<dbReference type="InterPro" id="IPR036396">
    <property type="entry name" value="Cyt_P450_sf"/>
</dbReference>
<evidence type="ECO:0000256" key="2">
    <source>
        <dbReference type="ARBA" id="ARBA00004174"/>
    </source>
</evidence>
<dbReference type="InterPro" id="IPR017972">
    <property type="entry name" value="Cyt_P450_CS"/>
</dbReference>
<dbReference type="PROSITE" id="PS00086">
    <property type="entry name" value="CYTOCHROME_P450"/>
    <property type="match status" value="1"/>
</dbReference>
<dbReference type="GO" id="GO:0005506">
    <property type="term" value="F:iron ion binding"/>
    <property type="evidence" value="ECO:0007669"/>
    <property type="project" value="InterPro"/>
</dbReference>
<evidence type="ECO:0000313" key="16">
    <source>
        <dbReference type="Proteomes" id="UP000792457"/>
    </source>
</evidence>